<protein>
    <submittedName>
        <fullName evidence="1">Uncharacterized protein</fullName>
    </submittedName>
</protein>
<dbReference type="EMBL" id="JAPTMU010000006">
    <property type="protein sequence ID" value="KAJ4942048.1"/>
    <property type="molecule type" value="Genomic_DNA"/>
</dbReference>
<accession>A0AAD6BFP0</accession>
<comment type="caution">
    <text evidence="1">The sequence shown here is derived from an EMBL/GenBank/DDBJ whole genome shotgun (WGS) entry which is preliminary data.</text>
</comment>
<evidence type="ECO:0000313" key="1">
    <source>
        <dbReference type="EMBL" id="KAJ4942048.1"/>
    </source>
</evidence>
<reference evidence="1" key="1">
    <citation type="submission" date="2022-11" db="EMBL/GenBank/DDBJ databases">
        <title>Chromosome-level genome of Pogonophryne albipinna.</title>
        <authorList>
            <person name="Jo E."/>
        </authorList>
    </citation>
    <scope>NUCLEOTIDE SEQUENCE</scope>
    <source>
        <strain evidence="1">SGF0006</strain>
        <tissue evidence="1">Muscle</tissue>
    </source>
</reference>
<evidence type="ECO:0000313" key="2">
    <source>
        <dbReference type="Proteomes" id="UP001219934"/>
    </source>
</evidence>
<name>A0AAD6BFP0_9TELE</name>
<keyword evidence="2" id="KW-1185">Reference proteome</keyword>
<organism evidence="1 2">
    <name type="scientific">Pogonophryne albipinna</name>
    <dbReference type="NCBI Taxonomy" id="1090488"/>
    <lineage>
        <taxon>Eukaryota</taxon>
        <taxon>Metazoa</taxon>
        <taxon>Chordata</taxon>
        <taxon>Craniata</taxon>
        <taxon>Vertebrata</taxon>
        <taxon>Euteleostomi</taxon>
        <taxon>Actinopterygii</taxon>
        <taxon>Neopterygii</taxon>
        <taxon>Teleostei</taxon>
        <taxon>Neoteleostei</taxon>
        <taxon>Acanthomorphata</taxon>
        <taxon>Eupercaria</taxon>
        <taxon>Perciformes</taxon>
        <taxon>Notothenioidei</taxon>
        <taxon>Pogonophryne</taxon>
    </lineage>
</organism>
<dbReference type="Proteomes" id="UP001219934">
    <property type="component" value="Unassembled WGS sequence"/>
</dbReference>
<gene>
    <name evidence="1" type="ORF">JOQ06_011918</name>
</gene>
<dbReference type="AlphaFoldDB" id="A0AAD6BFP0"/>
<proteinExistence type="predicted"/>
<sequence length="109" mass="12023">MMILKVVKHRKRRTEQMVVLSGAQRPAEKDLLDRGKEAEMQREGLIKTIANVAISTLTVLTLTAQASDWTSPPSLLHMKAVLEHEDLLIDGSRGEAVPSHYNLPIGGNV</sequence>